<comment type="similarity">
    <text evidence="1 9">Belongs to the selenophosphate synthase 1 family. Class I subfamily.</text>
</comment>
<reference evidence="13" key="1">
    <citation type="submission" date="2016-11" db="EMBL/GenBank/DDBJ databases">
        <authorList>
            <person name="Varghese N."/>
            <person name="Submissions S."/>
        </authorList>
    </citation>
    <scope>NUCLEOTIDE SEQUENCE [LARGE SCALE GENOMIC DNA]</scope>
    <source>
        <strain evidence="13">DSM 6637</strain>
    </source>
</reference>
<accession>A0A1M7GE44</accession>
<comment type="subunit">
    <text evidence="9">Homodimer.</text>
</comment>
<dbReference type="PROSITE" id="PS51257">
    <property type="entry name" value="PROKAR_LIPOPROTEIN"/>
    <property type="match status" value="1"/>
</dbReference>
<feature type="binding site" evidence="9">
    <location>
        <position position="51"/>
    </location>
    <ligand>
        <name>Mg(2+)</name>
        <dbReference type="ChEBI" id="CHEBI:18420"/>
    </ligand>
</feature>
<dbReference type="CDD" id="cd02195">
    <property type="entry name" value="SelD"/>
    <property type="match status" value="1"/>
</dbReference>
<feature type="binding site" description="in other chain" evidence="9">
    <location>
        <position position="68"/>
    </location>
    <ligand>
        <name>ATP</name>
        <dbReference type="ChEBI" id="CHEBI:30616"/>
        <note>ligand shared between dimeric partners</note>
    </ligand>
</feature>
<dbReference type="PIRSF" id="PIRSF036407">
    <property type="entry name" value="Selenphspht_syn"/>
    <property type="match status" value="1"/>
</dbReference>
<dbReference type="NCBIfam" id="TIGR00476">
    <property type="entry name" value="selD"/>
    <property type="match status" value="1"/>
</dbReference>
<comment type="catalytic activity">
    <reaction evidence="9">
        <text>hydrogenselenide + ATP + H2O = selenophosphate + AMP + phosphate + 2 H(+)</text>
        <dbReference type="Rhea" id="RHEA:18737"/>
        <dbReference type="ChEBI" id="CHEBI:15377"/>
        <dbReference type="ChEBI" id="CHEBI:15378"/>
        <dbReference type="ChEBI" id="CHEBI:16144"/>
        <dbReference type="ChEBI" id="CHEBI:29317"/>
        <dbReference type="ChEBI" id="CHEBI:30616"/>
        <dbReference type="ChEBI" id="CHEBI:43474"/>
        <dbReference type="ChEBI" id="CHEBI:456215"/>
        <dbReference type="EC" id="2.7.9.3"/>
    </reaction>
</comment>
<evidence type="ECO:0000259" key="10">
    <source>
        <dbReference type="Pfam" id="PF00586"/>
    </source>
</evidence>
<dbReference type="InterPro" id="IPR016188">
    <property type="entry name" value="PurM-like_N"/>
</dbReference>
<dbReference type="Pfam" id="PF02769">
    <property type="entry name" value="AIRS_C"/>
    <property type="match status" value="1"/>
</dbReference>
<keyword evidence="3 9" id="KW-0479">Metal-binding</keyword>
<feature type="binding site" evidence="9">
    <location>
        <begin position="139"/>
        <end position="141"/>
    </location>
    <ligand>
        <name>ATP</name>
        <dbReference type="ChEBI" id="CHEBI:30616"/>
        <note>ligand shared between dimeric partners</note>
    </ligand>
</feature>
<dbReference type="GO" id="GO:0000287">
    <property type="term" value="F:magnesium ion binding"/>
    <property type="evidence" value="ECO:0007669"/>
    <property type="project" value="UniProtKB-UniRule"/>
</dbReference>
<dbReference type="EC" id="2.7.9.3" evidence="9"/>
<evidence type="ECO:0000256" key="8">
    <source>
        <dbReference type="ARBA" id="ARBA00023266"/>
    </source>
</evidence>
<evidence type="ECO:0000256" key="3">
    <source>
        <dbReference type="ARBA" id="ARBA00022723"/>
    </source>
</evidence>
<evidence type="ECO:0000313" key="12">
    <source>
        <dbReference type="EMBL" id="SHM14388.1"/>
    </source>
</evidence>
<dbReference type="GO" id="GO:0016260">
    <property type="term" value="P:selenocysteine biosynthetic process"/>
    <property type="evidence" value="ECO:0007669"/>
    <property type="project" value="InterPro"/>
</dbReference>
<dbReference type="InterPro" id="IPR036676">
    <property type="entry name" value="PurM-like_C_sf"/>
</dbReference>
<evidence type="ECO:0000313" key="13">
    <source>
        <dbReference type="Proteomes" id="UP000184444"/>
    </source>
</evidence>
<evidence type="ECO:0000256" key="7">
    <source>
        <dbReference type="ARBA" id="ARBA00022842"/>
    </source>
</evidence>
<keyword evidence="4 9" id="KW-0547">Nucleotide-binding</keyword>
<dbReference type="GO" id="GO:0004756">
    <property type="term" value="F:selenide, water dikinase activity"/>
    <property type="evidence" value="ECO:0007669"/>
    <property type="project" value="UniProtKB-UniRule"/>
</dbReference>
<evidence type="ECO:0000256" key="4">
    <source>
        <dbReference type="ARBA" id="ARBA00022741"/>
    </source>
</evidence>
<keyword evidence="7 9" id="KW-0460">Magnesium</keyword>
<comment type="cofactor">
    <cofactor evidence="9">
        <name>Mg(2+)</name>
        <dbReference type="ChEBI" id="CHEBI:18420"/>
    </cofactor>
    <text evidence="9">Binds 1 Mg(2+) ion per monomer.</text>
</comment>
<dbReference type="STRING" id="53463.SAMN05444389_10471"/>
<feature type="binding site" evidence="9">
    <location>
        <position position="91"/>
    </location>
    <ligand>
        <name>Mg(2+)</name>
        <dbReference type="ChEBI" id="CHEBI:18420"/>
    </ligand>
</feature>
<dbReference type="SUPFAM" id="SSF55326">
    <property type="entry name" value="PurM N-terminal domain-like"/>
    <property type="match status" value="1"/>
</dbReference>
<sequence>MTAPRIRLSQLSHGGGCGCKLAPAVLRELLAGQPVGQMFPQLLVGTETSDDAAVWQVDDKTAVIATTDFFMPMVDDPHAFGRIAATNAISDIYAMGGRPIMALAILGMPIDKLPAEMIREILEGGRAICAEAGIPVAGGHSIDSPEPIYGLAVIGLVDPAKLRRNADAQPGDVLILTKGLGVGIYSAAIKKSALDDAGIAEMIASTTLLNRIGPELAEDPAVHAITDVTGFGILGHGLEMARGSDVRVVIERAALPLLARAEELAQAGHVTGASTRNWAAYGAEVTLPETCPDWQRALLCDPQTSGGLLVAVAPDAAEGWLRRLHDAGYPLSAVVGRVEEGQGIAVI</sequence>
<keyword evidence="8 9" id="KW-0711">Selenium</keyword>
<comment type="function">
    <text evidence="9">Synthesizes selenophosphate from selenide and ATP.</text>
</comment>
<feature type="binding site" description="in other chain" evidence="9">
    <location>
        <position position="20"/>
    </location>
    <ligand>
        <name>ATP</name>
        <dbReference type="ChEBI" id="CHEBI:30616"/>
        <note>ligand shared between dimeric partners</note>
    </ligand>
</feature>
<evidence type="ECO:0000259" key="11">
    <source>
        <dbReference type="Pfam" id="PF02769"/>
    </source>
</evidence>
<dbReference type="RefSeq" id="WP_073065041.1">
    <property type="nucleotide sequence ID" value="NZ_FRCK01000004.1"/>
</dbReference>
<dbReference type="Gene3D" id="3.30.1330.10">
    <property type="entry name" value="PurM-like, N-terminal domain"/>
    <property type="match status" value="1"/>
</dbReference>
<feature type="binding site" evidence="9">
    <location>
        <position position="227"/>
    </location>
    <ligand>
        <name>Mg(2+)</name>
        <dbReference type="ChEBI" id="CHEBI:18420"/>
    </ligand>
</feature>
<keyword evidence="13" id="KW-1185">Reference proteome</keyword>
<dbReference type="GO" id="GO:0005524">
    <property type="term" value="F:ATP binding"/>
    <property type="evidence" value="ECO:0007669"/>
    <property type="project" value="UniProtKB-UniRule"/>
</dbReference>
<feature type="site" description="Important for catalytic activity" evidence="9">
    <location>
        <position position="20"/>
    </location>
</feature>
<dbReference type="EMBL" id="FRCK01000004">
    <property type="protein sequence ID" value="SHM14388.1"/>
    <property type="molecule type" value="Genomic_DNA"/>
</dbReference>
<proteinExistence type="inferred from homology"/>
<dbReference type="PANTHER" id="PTHR10256:SF0">
    <property type="entry name" value="INACTIVE SELENIDE, WATER DIKINASE-LIKE PROTEIN-RELATED"/>
    <property type="match status" value="1"/>
</dbReference>
<dbReference type="InterPro" id="IPR010918">
    <property type="entry name" value="PurM-like_C_dom"/>
</dbReference>
<dbReference type="Gene3D" id="3.90.650.10">
    <property type="entry name" value="PurM-like C-terminal domain"/>
    <property type="match status" value="1"/>
</dbReference>
<dbReference type="SUPFAM" id="SSF56042">
    <property type="entry name" value="PurM C-terminal domain-like"/>
    <property type="match status" value="1"/>
</dbReference>
<dbReference type="InterPro" id="IPR004536">
    <property type="entry name" value="SPS/SelD"/>
</dbReference>
<evidence type="ECO:0000256" key="5">
    <source>
        <dbReference type="ARBA" id="ARBA00022777"/>
    </source>
</evidence>
<evidence type="ECO:0000256" key="6">
    <source>
        <dbReference type="ARBA" id="ARBA00022840"/>
    </source>
</evidence>
<evidence type="ECO:0000256" key="2">
    <source>
        <dbReference type="ARBA" id="ARBA00022679"/>
    </source>
</evidence>
<keyword evidence="2 9" id="KW-0808">Transferase</keyword>
<dbReference type="Proteomes" id="UP000184444">
    <property type="component" value="Unassembled WGS sequence"/>
</dbReference>
<dbReference type="GO" id="GO:0005737">
    <property type="term" value="C:cytoplasm"/>
    <property type="evidence" value="ECO:0007669"/>
    <property type="project" value="TreeGrafter"/>
</dbReference>
<dbReference type="NCBIfam" id="NF002098">
    <property type="entry name" value="PRK00943.1"/>
    <property type="match status" value="1"/>
</dbReference>
<gene>
    <name evidence="9" type="primary">selD</name>
    <name evidence="12" type="ORF">SAMN05444389_10471</name>
</gene>
<protein>
    <recommendedName>
        <fullName evidence="9">Selenide, water dikinase</fullName>
        <ecNumber evidence="9">2.7.9.3</ecNumber>
    </recommendedName>
    <alternativeName>
        <fullName evidence="9">Selenium donor protein</fullName>
    </alternativeName>
    <alternativeName>
        <fullName evidence="9">Selenophosphate synthase</fullName>
    </alternativeName>
</protein>
<dbReference type="FunFam" id="3.30.1330.10:FF:000003">
    <property type="entry name" value="Selenide, water dikinase"/>
    <property type="match status" value="1"/>
</dbReference>
<dbReference type="HAMAP" id="MF_00625">
    <property type="entry name" value="SelD"/>
    <property type="match status" value="1"/>
</dbReference>
<feature type="binding site" description="in other chain" evidence="9">
    <location>
        <begin position="48"/>
        <end position="50"/>
    </location>
    <ligand>
        <name>ATP</name>
        <dbReference type="ChEBI" id="CHEBI:30616"/>
        <note>ligand shared between dimeric partners</note>
    </ligand>
</feature>
<evidence type="ECO:0000256" key="9">
    <source>
        <dbReference type="HAMAP-Rule" id="MF_00625"/>
    </source>
</evidence>
<dbReference type="PANTHER" id="PTHR10256">
    <property type="entry name" value="SELENIDE, WATER DIKINASE"/>
    <property type="match status" value="1"/>
</dbReference>
<keyword evidence="5 9" id="KW-0418">Kinase</keyword>
<dbReference type="InterPro" id="IPR023061">
    <property type="entry name" value="SelD_I"/>
</dbReference>
<feature type="domain" description="PurM-like C-terminal" evidence="11">
    <location>
        <begin position="169"/>
        <end position="346"/>
    </location>
</feature>
<feature type="domain" description="PurM-like N-terminal" evidence="10">
    <location>
        <begin position="50"/>
        <end position="157"/>
    </location>
</feature>
<feature type="binding site" description="in other chain" evidence="9">
    <location>
        <position position="91"/>
    </location>
    <ligand>
        <name>ATP</name>
        <dbReference type="ChEBI" id="CHEBI:30616"/>
        <note>ligand shared between dimeric partners</note>
    </ligand>
</feature>
<organism evidence="12 13">
    <name type="scientific">Paracoccus solventivorans</name>
    <dbReference type="NCBI Taxonomy" id="53463"/>
    <lineage>
        <taxon>Bacteria</taxon>
        <taxon>Pseudomonadati</taxon>
        <taxon>Pseudomonadota</taxon>
        <taxon>Alphaproteobacteria</taxon>
        <taxon>Rhodobacterales</taxon>
        <taxon>Paracoccaceae</taxon>
        <taxon>Paracoccus</taxon>
    </lineage>
</organism>
<feature type="active site" evidence="9">
    <location>
        <position position="17"/>
    </location>
</feature>
<evidence type="ECO:0000256" key="1">
    <source>
        <dbReference type="ARBA" id="ARBA00008026"/>
    </source>
</evidence>
<dbReference type="AlphaFoldDB" id="A0A1M7GE44"/>
<dbReference type="OrthoDB" id="9767928at2"/>
<dbReference type="Pfam" id="PF00586">
    <property type="entry name" value="AIRS"/>
    <property type="match status" value="1"/>
</dbReference>
<name>A0A1M7GE44_9RHOB</name>
<keyword evidence="6 9" id="KW-0067">ATP-binding</keyword>
<dbReference type="InterPro" id="IPR036921">
    <property type="entry name" value="PurM-like_N_sf"/>
</dbReference>